<feature type="region of interest" description="Disordered" evidence="1">
    <location>
        <begin position="1"/>
        <end position="22"/>
    </location>
</feature>
<dbReference type="Proteomes" id="UP001172159">
    <property type="component" value="Unassembled WGS sequence"/>
</dbReference>
<feature type="compositionally biased region" description="Pro residues" evidence="1">
    <location>
        <begin position="7"/>
        <end position="22"/>
    </location>
</feature>
<evidence type="ECO:0000256" key="1">
    <source>
        <dbReference type="SAM" id="MobiDB-lite"/>
    </source>
</evidence>
<name>A0AA40BLL3_9PEZI</name>
<keyword evidence="3" id="KW-1185">Reference proteome</keyword>
<evidence type="ECO:0000313" key="2">
    <source>
        <dbReference type="EMBL" id="KAK0736495.1"/>
    </source>
</evidence>
<evidence type="ECO:0000313" key="3">
    <source>
        <dbReference type="Proteomes" id="UP001172159"/>
    </source>
</evidence>
<accession>A0AA40BLL3</accession>
<organism evidence="2 3">
    <name type="scientific">Apiosordaria backusii</name>
    <dbReference type="NCBI Taxonomy" id="314023"/>
    <lineage>
        <taxon>Eukaryota</taxon>
        <taxon>Fungi</taxon>
        <taxon>Dikarya</taxon>
        <taxon>Ascomycota</taxon>
        <taxon>Pezizomycotina</taxon>
        <taxon>Sordariomycetes</taxon>
        <taxon>Sordariomycetidae</taxon>
        <taxon>Sordariales</taxon>
        <taxon>Lasiosphaeriaceae</taxon>
        <taxon>Apiosordaria</taxon>
    </lineage>
</organism>
<dbReference type="EMBL" id="JAUKTV010000006">
    <property type="protein sequence ID" value="KAK0736495.1"/>
    <property type="molecule type" value="Genomic_DNA"/>
</dbReference>
<dbReference type="Pfam" id="PF13095">
    <property type="entry name" value="FTA2"/>
    <property type="match status" value="1"/>
</dbReference>
<gene>
    <name evidence="2" type="ORF">B0T21DRAFT_289128</name>
</gene>
<dbReference type="InterPro" id="IPR025213">
    <property type="entry name" value="Sim4_Fta2"/>
</dbReference>
<protein>
    <submittedName>
        <fullName evidence="2">Kinetochore Sim4 complex subunit FTA2-domain-containing protein</fullName>
    </submittedName>
</protein>
<dbReference type="AlphaFoldDB" id="A0AA40BLL3"/>
<sequence>MSSPFHLPLPPTDPAVPLPQVPGPKLQPFTPTGHTQIDFLQFVGAGKDRDSKVWKVNIDGHGPYALKMFMFRTWETLSNTSGKYVEADLAKPEFYVDYLAPFSCECRAYGRLKQEQREDLAVKSYGYLLLTPEQEVAVTEAMGVDDEQLGEPDSRLNGVNFWHRSEQHRGHPIYAIVKEFISSECDYFTQSQVSHLWSDVEELHGLGILVRDLHVRNYMNGKLVDFSRAWTMYHPCLDINPKRLDWLRAEDPQELLEAICSWGQITPLDSPLEIPPDLERCAGWYGGEGDKGTDPSEYDWRKWEEDSVAADKFVLDELYTHDGDGESD</sequence>
<comment type="caution">
    <text evidence="2">The sequence shown here is derived from an EMBL/GenBank/DDBJ whole genome shotgun (WGS) entry which is preliminary data.</text>
</comment>
<proteinExistence type="predicted"/>
<reference evidence="2" key="1">
    <citation type="submission" date="2023-06" db="EMBL/GenBank/DDBJ databases">
        <title>Genome-scale phylogeny and comparative genomics of the fungal order Sordariales.</title>
        <authorList>
            <consortium name="Lawrence Berkeley National Laboratory"/>
            <person name="Hensen N."/>
            <person name="Bonometti L."/>
            <person name="Westerberg I."/>
            <person name="Brannstrom I.O."/>
            <person name="Guillou S."/>
            <person name="Cros-Aarteil S."/>
            <person name="Calhoun S."/>
            <person name="Haridas S."/>
            <person name="Kuo A."/>
            <person name="Mondo S."/>
            <person name="Pangilinan J."/>
            <person name="Riley R."/>
            <person name="Labutti K."/>
            <person name="Andreopoulos B."/>
            <person name="Lipzen A."/>
            <person name="Chen C."/>
            <person name="Yanf M."/>
            <person name="Daum C."/>
            <person name="Ng V."/>
            <person name="Clum A."/>
            <person name="Steindorff A."/>
            <person name="Ohm R."/>
            <person name="Martin F."/>
            <person name="Silar P."/>
            <person name="Natvig D."/>
            <person name="Lalanne C."/>
            <person name="Gautier V."/>
            <person name="Ament-Velasquez S.L."/>
            <person name="Kruys A."/>
            <person name="Hutchinson M.I."/>
            <person name="Powell A.J."/>
            <person name="Barry K."/>
            <person name="Miller A.N."/>
            <person name="Grigoriev I.V."/>
            <person name="Debuchy R."/>
            <person name="Gladieux P."/>
            <person name="Thoren M.H."/>
            <person name="Johannesson H."/>
        </authorList>
    </citation>
    <scope>NUCLEOTIDE SEQUENCE</scope>
    <source>
        <strain evidence="2">CBS 540.89</strain>
    </source>
</reference>